<dbReference type="EMBL" id="JAJJMA010117032">
    <property type="protein sequence ID" value="MCL7031879.1"/>
    <property type="molecule type" value="Genomic_DNA"/>
</dbReference>
<name>A0AA41V5K8_PAPNU</name>
<dbReference type="AlphaFoldDB" id="A0AA41V5K8"/>
<proteinExistence type="predicted"/>
<accession>A0AA41V5K8</accession>
<dbReference type="Proteomes" id="UP001177140">
    <property type="component" value="Unassembled WGS sequence"/>
</dbReference>
<sequence length="217" mass="24286">MSRSKNTISPRLLLVLCLILYTPLLPPTEAVSFGQLRTLISLSNSLMNRVSNLRASRGDYAGSERAKKIADQLNGGGLGLYKRMLSMGFDYLKNYAWRDMGSSMDMFSAISEFKEILMGLNELTRLNSDQERAAWVIRNYQKLFAVSKSILWKLLRVFRQSGPLREVVLILQEEIEGGLLKDCLELGANDLKGLIQIVKDLAIQFSTASSSSSRADL</sequence>
<protein>
    <submittedName>
        <fullName evidence="2">Uncharacterized protein</fullName>
    </submittedName>
</protein>
<evidence type="ECO:0000313" key="3">
    <source>
        <dbReference type="Proteomes" id="UP001177140"/>
    </source>
</evidence>
<keyword evidence="1" id="KW-0732">Signal</keyword>
<dbReference type="PANTHER" id="PTHR36806">
    <property type="entry name" value="ADENINE PHOSPHORIBOSYLTRANSFERASE"/>
    <property type="match status" value="1"/>
</dbReference>
<comment type="caution">
    <text evidence="2">The sequence shown here is derived from an EMBL/GenBank/DDBJ whole genome shotgun (WGS) entry which is preliminary data.</text>
</comment>
<organism evidence="2 3">
    <name type="scientific">Papaver nudicaule</name>
    <name type="common">Iceland poppy</name>
    <dbReference type="NCBI Taxonomy" id="74823"/>
    <lineage>
        <taxon>Eukaryota</taxon>
        <taxon>Viridiplantae</taxon>
        <taxon>Streptophyta</taxon>
        <taxon>Embryophyta</taxon>
        <taxon>Tracheophyta</taxon>
        <taxon>Spermatophyta</taxon>
        <taxon>Magnoliopsida</taxon>
        <taxon>Ranunculales</taxon>
        <taxon>Papaveraceae</taxon>
        <taxon>Papaveroideae</taxon>
        <taxon>Papaver</taxon>
    </lineage>
</organism>
<keyword evidence="3" id="KW-1185">Reference proteome</keyword>
<gene>
    <name evidence="2" type="ORF">MKW94_021280</name>
</gene>
<feature type="signal peptide" evidence="1">
    <location>
        <begin position="1"/>
        <end position="30"/>
    </location>
</feature>
<evidence type="ECO:0000256" key="1">
    <source>
        <dbReference type="SAM" id="SignalP"/>
    </source>
</evidence>
<reference evidence="2" key="1">
    <citation type="submission" date="2022-03" db="EMBL/GenBank/DDBJ databases">
        <title>A functionally conserved STORR gene fusion in Papaver species that diverged 16.8 million years ago.</title>
        <authorList>
            <person name="Catania T."/>
        </authorList>
    </citation>
    <scope>NUCLEOTIDE SEQUENCE</scope>
    <source>
        <strain evidence="2">S-191538</strain>
    </source>
</reference>
<evidence type="ECO:0000313" key="2">
    <source>
        <dbReference type="EMBL" id="MCL7031879.1"/>
    </source>
</evidence>
<feature type="chain" id="PRO_5041401963" evidence="1">
    <location>
        <begin position="31"/>
        <end position="217"/>
    </location>
</feature>